<accession>A0A843YCR0</accession>
<keyword evidence="1" id="KW-1133">Transmembrane helix</keyword>
<sequence length="83" mass="9433">MGLTWLILAKVPRFAWGTLAALFVIFLAYNFGSRNKASEIAKRELESYRETTRKIDSATSADSNANAARERLRDKFGKWTSDM</sequence>
<keyword evidence="3" id="KW-1185">Reference proteome</keyword>
<protein>
    <submittedName>
        <fullName evidence="2">Uncharacterized protein</fullName>
    </submittedName>
</protein>
<evidence type="ECO:0000313" key="3">
    <source>
        <dbReference type="Proteomes" id="UP000444174"/>
    </source>
</evidence>
<dbReference type="AlphaFoldDB" id="A0A843YCR0"/>
<keyword evidence="1" id="KW-0472">Membrane</keyword>
<proteinExistence type="predicted"/>
<organism evidence="2 3">
    <name type="scientific">Tritonibacter litoralis</name>
    <dbReference type="NCBI Taxonomy" id="2662264"/>
    <lineage>
        <taxon>Bacteria</taxon>
        <taxon>Pseudomonadati</taxon>
        <taxon>Pseudomonadota</taxon>
        <taxon>Alphaproteobacteria</taxon>
        <taxon>Rhodobacterales</taxon>
        <taxon>Paracoccaceae</taxon>
        <taxon>Tritonibacter</taxon>
    </lineage>
</organism>
<evidence type="ECO:0000313" key="2">
    <source>
        <dbReference type="EMBL" id="MQQ09120.1"/>
    </source>
</evidence>
<keyword evidence="1" id="KW-0812">Transmembrane</keyword>
<evidence type="ECO:0000256" key="1">
    <source>
        <dbReference type="SAM" id="Phobius"/>
    </source>
</evidence>
<name>A0A843YCR0_9RHOB</name>
<dbReference type="EMBL" id="WIBF01000006">
    <property type="protein sequence ID" value="MQQ09120.1"/>
    <property type="molecule type" value="Genomic_DNA"/>
</dbReference>
<reference evidence="2 3" key="1">
    <citation type="submission" date="2019-10" db="EMBL/GenBank/DDBJ databases">
        <title>Epibacterium sp. nov., isolated from seawater.</title>
        <authorList>
            <person name="Zhang X."/>
            <person name="Li N."/>
        </authorList>
    </citation>
    <scope>NUCLEOTIDE SEQUENCE [LARGE SCALE GENOMIC DNA]</scope>
    <source>
        <strain evidence="2 3">SM1979</strain>
    </source>
</reference>
<dbReference type="RefSeq" id="WP_153216064.1">
    <property type="nucleotide sequence ID" value="NZ_WIBF01000006.1"/>
</dbReference>
<dbReference type="Proteomes" id="UP000444174">
    <property type="component" value="Unassembled WGS sequence"/>
</dbReference>
<feature type="transmembrane region" description="Helical" evidence="1">
    <location>
        <begin position="14"/>
        <end position="32"/>
    </location>
</feature>
<gene>
    <name evidence="2" type="ORF">GFB49_11695</name>
</gene>
<comment type="caution">
    <text evidence="2">The sequence shown here is derived from an EMBL/GenBank/DDBJ whole genome shotgun (WGS) entry which is preliminary data.</text>
</comment>